<keyword evidence="2" id="KW-0560">Oxidoreductase</keyword>
<dbReference type="PRINTS" id="PR00080">
    <property type="entry name" value="SDRFAMILY"/>
</dbReference>
<dbReference type="CDD" id="cd05374">
    <property type="entry name" value="17beta-HSD-like_SDR_c"/>
    <property type="match status" value="1"/>
</dbReference>
<evidence type="ECO:0000313" key="5">
    <source>
        <dbReference type="Proteomes" id="UP001321582"/>
    </source>
</evidence>
<keyword evidence="5" id="KW-1185">Reference proteome</keyword>
<dbReference type="PANTHER" id="PTHR43976:SF16">
    <property type="entry name" value="SHORT-CHAIN DEHYDROGENASE_REDUCTASE FAMILY PROTEIN"/>
    <property type="match status" value="1"/>
</dbReference>
<evidence type="ECO:0000313" key="4">
    <source>
        <dbReference type="EMBL" id="BDU51444.1"/>
    </source>
</evidence>
<dbReference type="RefSeq" id="WP_307904334.1">
    <property type="nucleotide sequence ID" value="NZ_AP027059.1"/>
</dbReference>
<dbReference type="InterPro" id="IPR036291">
    <property type="entry name" value="NAD(P)-bd_dom_sf"/>
</dbReference>
<reference evidence="4 5" key="1">
    <citation type="submission" date="2022-11" db="EMBL/GenBank/DDBJ databases">
        <title>Haliovirga abyssi gen. nov., sp. nov., a mesophilic fermentative bacterium isolated from the Iheya North hydrothermal field and the proposal of Haliovirgaceae fam. nov.</title>
        <authorList>
            <person name="Miyazaki U."/>
            <person name="Tame A."/>
            <person name="Miyazaki J."/>
            <person name="Takai K."/>
            <person name="Sawayama S."/>
            <person name="Kitajima M."/>
            <person name="Okamoto A."/>
            <person name="Nakagawa S."/>
        </authorList>
    </citation>
    <scope>NUCLEOTIDE SEQUENCE [LARGE SCALE GENOMIC DNA]</scope>
    <source>
        <strain evidence="4 5">IC12</strain>
    </source>
</reference>
<dbReference type="PRINTS" id="PR00081">
    <property type="entry name" value="GDHRDH"/>
</dbReference>
<dbReference type="GO" id="GO:0016491">
    <property type="term" value="F:oxidoreductase activity"/>
    <property type="evidence" value="ECO:0007669"/>
    <property type="project" value="UniProtKB-KW"/>
</dbReference>
<protein>
    <submittedName>
        <fullName evidence="4">Short-chain dehydrogenase/reductase</fullName>
    </submittedName>
</protein>
<dbReference type="Gene3D" id="3.40.50.720">
    <property type="entry name" value="NAD(P)-binding Rossmann-like Domain"/>
    <property type="match status" value="1"/>
</dbReference>
<dbReference type="SUPFAM" id="SSF51735">
    <property type="entry name" value="NAD(P)-binding Rossmann-fold domains"/>
    <property type="match status" value="1"/>
</dbReference>
<comment type="similarity">
    <text evidence="1 3">Belongs to the short-chain dehydrogenases/reductases (SDR) family.</text>
</comment>
<evidence type="ECO:0000256" key="3">
    <source>
        <dbReference type="RuleBase" id="RU000363"/>
    </source>
</evidence>
<dbReference type="KEGG" id="haby:HLVA_20130"/>
<dbReference type="EMBL" id="AP027059">
    <property type="protein sequence ID" value="BDU51444.1"/>
    <property type="molecule type" value="Genomic_DNA"/>
</dbReference>
<gene>
    <name evidence="4" type="ORF">HLVA_20130</name>
</gene>
<organism evidence="4 5">
    <name type="scientific">Haliovirga abyssi</name>
    <dbReference type="NCBI Taxonomy" id="2996794"/>
    <lineage>
        <taxon>Bacteria</taxon>
        <taxon>Fusobacteriati</taxon>
        <taxon>Fusobacteriota</taxon>
        <taxon>Fusobacteriia</taxon>
        <taxon>Fusobacteriales</taxon>
        <taxon>Haliovirgaceae</taxon>
        <taxon>Haliovirga</taxon>
    </lineage>
</organism>
<evidence type="ECO:0000256" key="1">
    <source>
        <dbReference type="ARBA" id="ARBA00006484"/>
    </source>
</evidence>
<dbReference type="Proteomes" id="UP001321582">
    <property type="component" value="Chromosome"/>
</dbReference>
<proteinExistence type="inferred from homology"/>
<dbReference type="InterPro" id="IPR002347">
    <property type="entry name" value="SDR_fam"/>
</dbReference>
<name>A0AAU9DVQ1_9FUSO</name>
<accession>A0AAU9DVQ1</accession>
<dbReference type="AlphaFoldDB" id="A0AAU9DVQ1"/>
<sequence>MNKTIFVTGSSSGIGKETVKYFQKKGWNVAATMRSPEKEKELNKLENVKLYKLDVTDNDSILSSITSAINDFGKIDVLLNNAGFGTNGIFEAATDEQIYRQFNVNVFGVMRVIKGILPHFKNNKSGTIVNISSMGGLVTIPLYSLYHSTKFAIEGFIESLQFELATFNIKLKLIEPGAIKTDFYSRSKEVLMNDNLSEYKNYFDKVTKNIDNAGNNGLPPIAVAKKIYKAVTDNSNRLRYSIGKEAPYLIALKRFIPNWIVFKLTKFVMEK</sequence>
<dbReference type="Pfam" id="PF00106">
    <property type="entry name" value="adh_short"/>
    <property type="match status" value="1"/>
</dbReference>
<dbReference type="InterPro" id="IPR051911">
    <property type="entry name" value="SDR_oxidoreductase"/>
</dbReference>
<dbReference type="PANTHER" id="PTHR43976">
    <property type="entry name" value="SHORT CHAIN DEHYDROGENASE"/>
    <property type="match status" value="1"/>
</dbReference>
<evidence type="ECO:0000256" key="2">
    <source>
        <dbReference type="ARBA" id="ARBA00023002"/>
    </source>
</evidence>